<accession>A0A0M0K3I6</accession>
<reference evidence="3" key="1">
    <citation type="journal article" date="2015" name="PLoS Genet.">
        <title>Genome Sequence and Transcriptome Analyses of Chrysochromulina tobin: Metabolic Tools for Enhanced Algal Fitness in the Prominent Order Prymnesiales (Haptophyceae).</title>
        <authorList>
            <person name="Hovde B.T."/>
            <person name="Deodato C.R."/>
            <person name="Hunsperger H.M."/>
            <person name="Ryken S.A."/>
            <person name="Yost W."/>
            <person name="Jha R.K."/>
            <person name="Patterson J."/>
            <person name="Monnat R.J. Jr."/>
            <person name="Barlow S.B."/>
            <person name="Starkenburg S.R."/>
            <person name="Cattolico R.A."/>
        </authorList>
    </citation>
    <scope>NUCLEOTIDE SEQUENCE</scope>
    <source>
        <strain evidence="3">CCMP291</strain>
    </source>
</reference>
<evidence type="ECO:0000256" key="1">
    <source>
        <dbReference type="SAM" id="MobiDB-lite"/>
    </source>
</evidence>
<keyword evidence="3" id="KW-1185">Reference proteome</keyword>
<feature type="region of interest" description="Disordered" evidence="1">
    <location>
        <begin position="219"/>
        <end position="242"/>
    </location>
</feature>
<proteinExistence type="predicted"/>
<name>A0A0M0K3I6_9EUKA</name>
<dbReference type="AlphaFoldDB" id="A0A0M0K3I6"/>
<organism evidence="2 3">
    <name type="scientific">Chrysochromulina tobinii</name>
    <dbReference type="NCBI Taxonomy" id="1460289"/>
    <lineage>
        <taxon>Eukaryota</taxon>
        <taxon>Haptista</taxon>
        <taxon>Haptophyta</taxon>
        <taxon>Prymnesiophyceae</taxon>
        <taxon>Prymnesiales</taxon>
        <taxon>Chrysochromulinaceae</taxon>
        <taxon>Chrysochromulina</taxon>
    </lineage>
</organism>
<evidence type="ECO:0000313" key="3">
    <source>
        <dbReference type="Proteomes" id="UP000037460"/>
    </source>
</evidence>
<dbReference type="Gene3D" id="3.80.10.10">
    <property type="entry name" value="Ribonuclease Inhibitor"/>
    <property type="match status" value="1"/>
</dbReference>
<feature type="non-terminal residue" evidence="2">
    <location>
        <position position="242"/>
    </location>
</feature>
<sequence length="242" mass="26742">MPRHAGEVQNDDDALLQVCGSEQMASKVRVLWTEMMEKQKLDVSDQGLNNDTVQKLIKGLHMMSKITGYSTERTKPFPIKELDFSRNEIGKEGIGAVVQFARTQGSDATRVDLSRNKLDDAACQEEVTRLVKNYSTFASNAFISTLIVSGNQIGRAGATKLIQYAHWERDRFKTDAHPPPPLHLDLSDNCIIEPQGLLDELKGKRIKLSNSAEDADATVILPNFTEQRSAPPPPPDNGGKGK</sequence>
<dbReference type="Proteomes" id="UP000037460">
    <property type="component" value="Unassembled WGS sequence"/>
</dbReference>
<dbReference type="SUPFAM" id="SSF52047">
    <property type="entry name" value="RNI-like"/>
    <property type="match status" value="1"/>
</dbReference>
<dbReference type="Pfam" id="PF13516">
    <property type="entry name" value="LRR_6"/>
    <property type="match status" value="3"/>
</dbReference>
<evidence type="ECO:0000313" key="2">
    <source>
        <dbReference type="EMBL" id="KOO33380.1"/>
    </source>
</evidence>
<gene>
    <name evidence="2" type="ORF">Ctob_011772</name>
</gene>
<dbReference type="EMBL" id="JWZX01001532">
    <property type="protein sequence ID" value="KOO33380.1"/>
    <property type="molecule type" value="Genomic_DNA"/>
</dbReference>
<dbReference type="InterPro" id="IPR032675">
    <property type="entry name" value="LRR_dom_sf"/>
</dbReference>
<dbReference type="InterPro" id="IPR001611">
    <property type="entry name" value="Leu-rich_rpt"/>
</dbReference>
<protein>
    <submittedName>
        <fullName evidence="2">Uncharacterized protein</fullName>
    </submittedName>
</protein>
<comment type="caution">
    <text evidence="2">The sequence shown here is derived from an EMBL/GenBank/DDBJ whole genome shotgun (WGS) entry which is preliminary data.</text>
</comment>